<dbReference type="AlphaFoldDB" id="A0A2P4YMJ8"/>
<reference evidence="2 3" key="1">
    <citation type="journal article" date="2017" name="Genome Biol. Evol.">
        <title>Phytophthora megakarya and P. palmivora, closely related causal agents of cacao black pod rot, underwent increases in genome sizes and gene numbers by different mechanisms.</title>
        <authorList>
            <person name="Ali S.S."/>
            <person name="Shao J."/>
            <person name="Lary D.J."/>
            <person name="Kronmiller B."/>
            <person name="Shen D."/>
            <person name="Strem M.D."/>
            <person name="Amoako-Attah I."/>
            <person name="Akrofi A.Y."/>
            <person name="Begoude B.A."/>
            <person name="Ten Hoopen G.M."/>
            <person name="Coulibaly K."/>
            <person name="Kebe B.I."/>
            <person name="Melnick R.L."/>
            <person name="Guiltinan M.J."/>
            <person name="Tyler B.M."/>
            <person name="Meinhardt L.W."/>
            <person name="Bailey B.A."/>
        </authorList>
    </citation>
    <scope>NUCLEOTIDE SEQUENCE [LARGE SCALE GENOMIC DNA]</scope>
    <source>
        <strain evidence="3">sbr112.9</strain>
    </source>
</reference>
<name>A0A2P4YMJ8_9STRA</name>
<dbReference type="EMBL" id="NCKW01001851">
    <property type="protein sequence ID" value="POM79033.1"/>
    <property type="molecule type" value="Genomic_DNA"/>
</dbReference>
<dbReference type="InterPro" id="IPR036397">
    <property type="entry name" value="RNaseH_sf"/>
</dbReference>
<dbReference type="InterPro" id="IPR052338">
    <property type="entry name" value="Transposase_5"/>
</dbReference>
<gene>
    <name evidence="2" type="ORF">PHPALM_3365</name>
</gene>
<accession>A0A2P4YMJ8</accession>
<dbReference type="InterPro" id="IPR038717">
    <property type="entry name" value="Tc1-like_DDE_dom"/>
</dbReference>
<evidence type="ECO:0000313" key="2">
    <source>
        <dbReference type="EMBL" id="POM79033.1"/>
    </source>
</evidence>
<feature type="domain" description="Tc1-like transposase DDE" evidence="1">
    <location>
        <begin position="68"/>
        <end position="206"/>
    </location>
</feature>
<dbReference type="Pfam" id="PF13358">
    <property type="entry name" value="DDE_3"/>
    <property type="match status" value="1"/>
</dbReference>
<dbReference type="OrthoDB" id="108002at2759"/>
<comment type="caution">
    <text evidence="2">The sequence shown here is derived from an EMBL/GenBank/DDBJ whole genome shotgun (WGS) entry which is preliminary data.</text>
</comment>
<dbReference type="PANTHER" id="PTHR23022">
    <property type="entry name" value="TRANSPOSABLE ELEMENT-RELATED"/>
    <property type="match status" value="1"/>
</dbReference>
<evidence type="ECO:0000259" key="1">
    <source>
        <dbReference type="Pfam" id="PF13358"/>
    </source>
</evidence>
<dbReference type="Gene3D" id="3.30.420.10">
    <property type="entry name" value="Ribonuclease H-like superfamily/Ribonuclease H"/>
    <property type="match status" value="1"/>
</dbReference>
<dbReference type="Proteomes" id="UP000237271">
    <property type="component" value="Unassembled WGS sequence"/>
</dbReference>
<dbReference type="GO" id="GO:0003676">
    <property type="term" value="F:nucleic acid binding"/>
    <property type="evidence" value="ECO:0007669"/>
    <property type="project" value="InterPro"/>
</dbReference>
<dbReference type="PANTHER" id="PTHR23022:SF129">
    <property type="entry name" value="TRANSPOSABLE ELEMENT TC3 TRANSPOSASE"/>
    <property type="match status" value="1"/>
</dbReference>
<organism evidence="2 3">
    <name type="scientific">Phytophthora palmivora</name>
    <dbReference type="NCBI Taxonomy" id="4796"/>
    <lineage>
        <taxon>Eukaryota</taxon>
        <taxon>Sar</taxon>
        <taxon>Stramenopiles</taxon>
        <taxon>Oomycota</taxon>
        <taxon>Peronosporomycetes</taxon>
        <taxon>Peronosporales</taxon>
        <taxon>Peronosporaceae</taxon>
        <taxon>Phytophthora</taxon>
    </lineage>
</organism>
<proteinExistence type="predicted"/>
<protein>
    <submittedName>
        <fullName evidence="2">Transposase</fullName>
    </submittedName>
</protein>
<keyword evidence="3" id="KW-1185">Reference proteome</keyword>
<sequence length="214" mass="24754">MSGLSARSLKESLELSVSVRRVQEILHNSENMVHEKRAACPVLKPQHIADQFTWVIQHVEHGCNWNSVVFSDEKKFNLDGPDGYQYYWRDLIKEKQIFSKRQSGGGSVFVWGSFRKSELAFLDGKQHAEKCIDTLGDYLFPFVHLFHGLDFEFQQDNAHSQSCQDHNVRVMWWPAKSPDLNPIENLWRILARAVYANGKQYETKTELVNAIKTA</sequence>
<evidence type="ECO:0000313" key="3">
    <source>
        <dbReference type="Proteomes" id="UP000237271"/>
    </source>
</evidence>